<evidence type="ECO:0000256" key="2">
    <source>
        <dbReference type="SAM" id="MobiDB-lite"/>
    </source>
</evidence>
<organism evidence="3 4">
    <name type="scientific">Owenia fusiformis</name>
    <name type="common">Polychaete worm</name>
    <dbReference type="NCBI Taxonomy" id="6347"/>
    <lineage>
        <taxon>Eukaryota</taxon>
        <taxon>Metazoa</taxon>
        <taxon>Spiralia</taxon>
        <taxon>Lophotrochozoa</taxon>
        <taxon>Annelida</taxon>
        <taxon>Polychaeta</taxon>
        <taxon>Sedentaria</taxon>
        <taxon>Canalipalpata</taxon>
        <taxon>Sabellida</taxon>
        <taxon>Oweniida</taxon>
        <taxon>Oweniidae</taxon>
        <taxon>Owenia</taxon>
    </lineage>
</organism>
<dbReference type="SUPFAM" id="SSF54928">
    <property type="entry name" value="RNA-binding domain, RBD"/>
    <property type="match status" value="1"/>
</dbReference>
<feature type="region of interest" description="Disordered" evidence="2">
    <location>
        <begin position="286"/>
        <end position="312"/>
    </location>
</feature>
<keyword evidence="4" id="KW-1185">Reference proteome</keyword>
<dbReference type="GO" id="GO:0097157">
    <property type="term" value="F:pre-mRNA intronic binding"/>
    <property type="evidence" value="ECO:0007669"/>
    <property type="project" value="TreeGrafter"/>
</dbReference>
<dbReference type="AlphaFoldDB" id="A0A8J1TG94"/>
<name>A0A8J1TG94_OWEFU</name>
<feature type="compositionally biased region" description="Basic and acidic residues" evidence="2">
    <location>
        <begin position="7"/>
        <end position="16"/>
    </location>
</feature>
<dbReference type="GO" id="GO:0000398">
    <property type="term" value="P:mRNA splicing, via spliceosome"/>
    <property type="evidence" value="ECO:0007669"/>
    <property type="project" value="TreeGrafter"/>
</dbReference>
<feature type="compositionally biased region" description="Basic and acidic residues" evidence="2">
    <location>
        <begin position="297"/>
        <end position="309"/>
    </location>
</feature>
<dbReference type="InterPro" id="IPR000504">
    <property type="entry name" value="RRM_dom"/>
</dbReference>
<comment type="caution">
    <text evidence="3">The sequence shown here is derived from an EMBL/GenBank/DDBJ whole genome shotgun (WGS) entry which is preliminary data.</text>
</comment>
<dbReference type="OrthoDB" id="277802at2759"/>
<dbReference type="InterPro" id="IPR045164">
    <property type="entry name" value="RBM41/RNPC3"/>
</dbReference>
<dbReference type="InterPro" id="IPR035979">
    <property type="entry name" value="RBD_domain_sf"/>
</dbReference>
<sequence>MPNQGRTFRDSADAFKRTGIPCGDPKRYASVSVVRTTQDMTGPPRKRALDEPEENIETEGERQLKKLLDKQLKTNVTLEEHLARKKTFSQPAVYKPGTKELTGSLSLAEYKDRARLDGIEQELRQYGLTEDEIYIKLQAETDSESNNQVDPKKKRLGIDPSIQKAQLKIIEDKIQARKQEISKPTRFHGIKKLTRQEMDFENSITHDDKTKALNMLITRGESQNDTTHPDDPINHLDTLLDDVLVKTKHQKRKKYTEKEVSKIEAPSSSYPACEWQTTWEHPNLNDWKNAPTCAERPGSKQGERSRSPSDIESIPEDIIRKFRLSADEIRNIDRFKDYSPGDPSNVLYVKNLSARVTHEDLVSLFIRYQQEGQPKIGFKLMSGRMKGQAFVTFHDTKTASEAMDLIHGYQFRGKPVIIQYGKNCGSK</sequence>
<evidence type="ECO:0000256" key="1">
    <source>
        <dbReference type="ARBA" id="ARBA00022884"/>
    </source>
</evidence>
<dbReference type="PANTHER" id="PTHR16105:SF2">
    <property type="entry name" value="RNA-BINDING PROTEIN 41"/>
    <property type="match status" value="1"/>
</dbReference>
<dbReference type="GO" id="GO:0030626">
    <property type="term" value="F:U12 snRNA binding"/>
    <property type="evidence" value="ECO:0007669"/>
    <property type="project" value="TreeGrafter"/>
</dbReference>
<keyword evidence="1" id="KW-0694">RNA-binding</keyword>
<dbReference type="GO" id="GO:0005689">
    <property type="term" value="C:U12-type spliceosomal complex"/>
    <property type="evidence" value="ECO:0007669"/>
    <property type="project" value="TreeGrafter"/>
</dbReference>
<reference evidence="3" key="1">
    <citation type="submission" date="2022-03" db="EMBL/GenBank/DDBJ databases">
        <authorList>
            <person name="Martin C."/>
        </authorList>
    </citation>
    <scope>NUCLEOTIDE SEQUENCE</scope>
</reference>
<proteinExistence type="predicted"/>
<feature type="region of interest" description="Disordered" evidence="2">
    <location>
        <begin position="35"/>
        <end position="63"/>
    </location>
</feature>
<evidence type="ECO:0000313" key="4">
    <source>
        <dbReference type="Proteomes" id="UP000749559"/>
    </source>
</evidence>
<dbReference type="SMART" id="SM00360">
    <property type="entry name" value="RRM"/>
    <property type="match status" value="1"/>
</dbReference>
<gene>
    <name evidence="3" type="ORF">OFUS_LOCUS4146</name>
</gene>
<feature type="region of interest" description="Disordered" evidence="2">
    <location>
        <begin position="1"/>
        <end position="21"/>
    </location>
</feature>
<dbReference type="PROSITE" id="PS50102">
    <property type="entry name" value="RRM"/>
    <property type="match status" value="1"/>
</dbReference>
<dbReference type="Gene3D" id="3.30.70.330">
    <property type="match status" value="1"/>
</dbReference>
<dbReference type="EMBL" id="CAIIXF020000002">
    <property type="protein sequence ID" value="CAH1777034.1"/>
    <property type="molecule type" value="Genomic_DNA"/>
</dbReference>
<evidence type="ECO:0000313" key="3">
    <source>
        <dbReference type="EMBL" id="CAH1777034.1"/>
    </source>
</evidence>
<protein>
    <submittedName>
        <fullName evidence="3">Uncharacterized protein</fullName>
    </submittedName>
</protein>
<dbReference type="PANTHER" id="PTHR16105">
    <property type="entry name" value="RNA-BINDING REGION-CONTAINING PROTEIN 3"/>
    <property type="match status" value="1"/>
</dbReference>
<accession>A0A8J1TG94</accession>
<dbReference type="InterPro" id="IPR012677">
    <property type="entry name" value="Nucleotide-bd_a/b_plait_sf"/>
</dbReference>
<dbReference type="Pfam" id="PF00076">
    <property type="entry name" value="RRM_1"/>
    <property type="match status" value="1"/>
</dbReference>
<dbReference type="Proteomes" id="UP000749559">
    <property type="component" value="Unassembled WGS sequence"/>
</dbReference>